<feature type="region of interest" description="Disordered" evidence="8">
    <location>
        <begin position="166"/>
        <end position="195"/>
    </location>
</feature>
<dbReference type="GO" id="GO:0008270">
    <property type="term" value="F:zinc ion binding"/>
    <property type="evidence" value="ECO:0007669"/>
    <property type="project" value="UniProtKB-KW"/>
</dbReference>
<sequence length="521" mass="61415">MQTRLCKEDQEPMLKQEFSFEDTLMYQDEEDYRTFVKVENEEYIKEMLVSESRPQAPPIPRQRWRDNAVVTIERQPEYDRVFQAKHTGEAGVIIDPYNPQHYCAMCEKTFSHQAKFRRHVRMSHSLYVKYFKYPHATIDPNNPQNYCAKCGRSYPDSYFHVHLRKQHGLHVKKPKSTDATSKPYARQNHRGSQKKRNAKYFAHPYAIINPNHPQNYCSKCGKTYHKQYFRKHLRIIHGLQDKDFKPRLATSKPRVPRNHHDSQNDSMAKRSKHPQADTNLLKPLQYCAECDHTYPTISSFRVHLKRAHSIKTPLVKYPNAEIDIFHLDNYCAKCDKKYEGARLFLNHLQDSHMSTLYNIRSSVDVSKKRDPAYYCPKCDRYYTEEIFKQHFTKHRRMSKFVNINPDAEIDLNSPDFYCSKCERHFSNQPTFGRHVTFEHGLGHEWNLAKKQRQIKFPNAQIDFFNPHGYCAKCDKKLLGRDGLWAHTVTVHALYPPSVGGKSLKLGACNLRNGKELTPLFR</sequence>
<evidence type="ECO:0000313" key="11">
    <source>
        <dbReference type="Proteomes" id="UP001304243"/>
    </source>
</evidence>
<proteinExistence type="predicted"/>
<dbReference type="PROSITE" id="PS00028">
    <property type="entry name" value="ZINC_FINGER_C2H2_1"/>
    <property type="match status" value="5"/>
</dbReference>
<keyword evidence="5" id="KW-0862">Zinc</keyword>
<dbReference type="EMBL" id="JASEJX010000015">
    <property type="protein sequence ID" value="KAK4515024.1"/>
    <property type="molecule type" value="Genomic_DNA"/>
</dbReference>
<comment type="subcellular location">
    <subcellularLocation>
        <location evidence="1">Nucleus</location>
    </subcellularLocation>
</comment>
<evidence type="ECO:0000256" key="8">
    <source>
        <dbReference type="SAM" id="MobiDB-lite"/>
    </source>
</evidence>
<dbReference type="PROSITE" id="PS50157">
    <property type="entry name" value="ZINC_FINGER_C2H2_2"/>
    <property type="match status" value="3"/>
</dbReference>
<evidence type="ECO:0000256" key="3">
    <source>
        <dbReference type="ARBA" id="ARBA00022737"/>
    </source>
</evidence>
<evidence type="ECO:0000256" key="4">
    <source>
        <dbReference type="ARBA" id="ARBA00022771"/>
    </source>
</evidence>
<comment type="caution">
    <text evidence="10">The sequence shown here is derived from an EMBL/GenBank/DDBJ whole genome shotgun (WGS) entry which is preliminary data.</text>
</comment>
<gene>
    <name evidence="10" type="ORF">ATC70_002633</name>
</gene>
<dbReference type="InterPro" id="IPR013087">
    <property type="entry name" value="Znf_C2H2_type"/>
</dbReference>
<evidence type="ECO:0000256" key="5">
    <source>
        <dbReference type="ARBA" id="ARBA00022833"/>
    </source>
</evidence>
<evidence type="ECO:0000259" key="9">
    <source>
        <dbReference type="PROSITE" id="PS50157"/>
    </source>
</evidence>
<evidence type="ECO:0000313" key="10">
    <source>
        <dbReference type="EMBL" id="KAK4515024.1"/>
    </source>
</evidence>
<protein>
    <recommendedName>
        <fullName evidence="9">C2H2-type domain-containing protein</fullName>
    </recommendedName>
</protein>
<evidence type="ECO:0000256" key="6">
    <source>
        <dbReference type="ARBA" id="ARBA00023242"/>
    </source>
</evidence>
<dbReference type="SMART" id="SM00355">
    <property type="entry name" value="ZnF_C2H2"/>
    <property type="match status" value="8"/>
</dbReference>
<dbReference type="InterPro" id="IPR050888">
    <property type="entry name" value="ZnF_C2H2-type_TF"/>
</dbReference>
<evidence type="ECO:0000256" key="1">
    <source>
        <dbReference type="ARBA" id="ARBA00004123"/>
    </source>
</evidence>
<dbReference type="AlphaFoldDB" id="A0AAN7DEE5"/>
<keyword evidence="3" id="KW-0677">Repeat</keyword>
<accession>A0AAN7DEE5</accession>
<dbReference type="RefSeq" id="XP_064681690.1">
    <property type="nucleotide sequence ID" value="XM_064822004.1"/>
</dbReference>
<keyword evidence="2" id="KW-0479">Metal-binding</keyword>
<dbReference type="GO" id="GO:0005634">
    <property type="term" value="C:nucleus"/>
    <property type="evidence" value="ECO:0007669"/>
    <property type="project" value="UniProtKB-SubCell"/>
</dbReference>
<evidence type="ECO:0000256" key="7">
    <source>
        <dbReference type="PROSITE-ProRule" id="PRU00042"/>
    </source>
</evidence>
<dbReference type="PANTHER" id="PTHR24406">
    <property type="entry name" value="TRANSCRIPTIONAL REPRESSOR CTCFL-RELATED"/>
    <property type="match status" value="1"/>
</dbReference>
<evidence type="ECO:0000256" key="2">
    <source>
        <dbReference type="ARBA" id="ARBA00022723"/>
    </source>
</evidence>
<feature type="domain" description="C2H2-type" evidence="9">
    <location>
        <begin position="416"/>
        <end position="439"/>
    </location>
</feature>
<reference evidence="10 11" key="1">
    <citation type="submission" date="2022-11" db="EMBL/GenBank/DDBJ databases">
        <title>Mucor velutinosus strain NIH1002 WGS.</title>
        <authorList>
            <person name="Subramanian P."/>
            <person name="Mullikin J.C."/>
            <person name="Segre J.A."/>
            <person name="Zelazny A.M."/>
        </authorList>
    </citation>
    <scope>NUCLEOTIDE SEQUENCE [LARGE SCALE GENOMIC DNA]</scope>
    <source>
        <strain evidence="10 11">NIH1002</strain>
    </source>
</reference>
<dbReference type="Pfam" id="PF00096">
    <property type="entry name" value="zf-C2H2"/>
    <property type="match status" value="1"/>
</dbReference>
<keyword evidence="11" id="KW-1185">Reference proteome</keyword>
<keyword evidence="4 7" id="KW-0863">Zinc-finger</keyword>
<feature type="region of interest" description="Disordered" evidence="8">
    <location>
        <begin position="244"/>
        <end position="275"/>
    </location>
</feature>
<feature type="domain" description="C2H2-type" evidence="9">
    <location>
        <begin position="101"/>
        <end position="125"/>
    </location>
</feature>
<dbReference type="Proteomes" id="UP001304243">
    <property type="component" value="Unassembled WGS sequence"/>
</dbReference>
<keyword evidence="6" id="KW-0539">Nucleus</keyword>
<dbReference type="GeneID" id="89946335"/>
<name>A0AAN7DEE5_9FUNG</name>
<feature type="domain" description="C2H2-type" evidence="9">
    <location>
        <begin position="285"/>
        <end position="313"/>
    </location>
</feature>
<dbReference type="Gene3D" id="3.30.160.60">
    <property type="entry name" value="Classic Zinc Finger"/>
    <property type="match status" value="2"/>
</dbReference>
<organism evidence="10 11">
    <name type="scientific">Mucor velutinosus</name>
    <dbReference type="NCBI Taxonomy" id="708070"/>
    <lineage>
        <taxon>Eukaryota</taxon>
        <taxon>Fungi</taxon>
        <taxon>Fungi incertae sedis</taxon>
        <taxon>Mucoromycota</taxon>
        <taxon>Mucoromycotina</taxon>
        <taxon>Mucoromycetes</taxon>
        <taxon>Mucorales</taxon>
        <taxon>Mucorineae</taxon>
        <taxon>Mucoraceae</taxon>
        <taxon>Mucor</taxon>
    </lineage>
</organism>